<accession>A0AAD3TJX9</accession>
<proteinExistence type="predicted"/>
<feature type="domain" description="Catalase core" evidence="3">
    <location>
        <begin position="1"/>
        <end position="261"/>
    </location>
</feature>
<dbReference type="InterPro" id="IPR011614">
    <property type="entry name" value="Catalase_core"/>
</dbReference>
<dbReference type="PROSITE" id="PS51402">
    <property type="entry name" value="CATALASE_3"/>
    <property type="match status" value="1"/>
</dbReference>
<comment type="cofactor">
    <cofactor evidence="1">
        <name>heme</name>
        <dbReference type="ChEBI" id="CHEBI:30413"/>
    </cofactor>
</comment>
<dbReference type="PANTHER" id="PTHR11465:SF23">
    <property type="entry name" value="CATALASE-2"/>
    <property type="match status" value="1"/>
</dbReference>
<dbReference type="SMART" id="SM01060">
    <property type="entry name" value="Catalase"/>
    <property type="match status" value="1"/>
</dbReference>
<dbReference type="GO" id="GO:0020037">
    <property type="term" value="F:heme binding"/>
    <property type="evidence" value="ECO:0007669"/>
    <property type="project" value="InterPro"/>
</dbReference>
<dbReference type="Gene3D" id="2.40.180.10">
    <property type="entry name" value="Catalase core domain"/>
    <property type="match status" value="1"/>
</dbReference>
<dbReference type="EC" id="1.11.1.6" evidence="2"/>
<evidence type="ECO:0000259" key="3">
    <source>
        <dbReference type="SMART" id="SM01060"/>
    </source>
</evidence>
<dbReference type="GO" id="GO:0005777">
    <property type="term" value="C:peroxisome"/>
    <property type="evidence" value="ECO:0007669"/>
    <property type="project" value="TreeGrafter"/>
</dbReference>
<dbReference type="GO" id="GO:0005886">
    <property type="term" value="C:plasma membrane"/>
    <property type="evidence" value="ECO:0007669"/>
    <property type="project" value="TreeGrafter"/>
</dbReference>
<dbReference type="GO" id="GO:0042744">
    <property type="term" value="P:hydrogen peroxide catabolic process"/>
    <property type="evidence" value="ECO:0007669"/>
    <property type="project" value="TreeGrafter"/>
</dbReference>
<evidence type="ECO:0000256" key="2">
    <source>
        <dbReference type="ARBA" id="ARBA00012314"/>
    </source>
</evidence>
<name>A0AAD3TJX9_NEPGR</name>
<dbReference type="SUPFAM" id="SSF56634">
    <property type="entry name" value="Heme-dependent catalase-like"/>
    <property type="match status" value="1"/>
</dbReference>
<gene>
    <name evidence="4" type="ORF">Nepgr_032690</name>
</gene>
<organism evidence="4 5">
    <name type="scientific">Nepenthes gracilis</name>
    <name type="common">Slender pitcher plant</name>
    <dbReference type="NCBI Taxonomy" id="150966"/>
    <lineage>
        <taxon>Eukaryota</taxon>
        <taxon>Viridiplantae</taxon>
        <taxon>Streptophyta</taxon>
        <taxon>Embryophyta</taxon>
        <taxon>Tracheophyta</taxon>
        <taxon>Spermatophyta</taxon>
        <taxon>Magnoliopsida</taxon>
        <taxon>eudicotyledons</taxon>
        <taxon>Gunneridae</taxon>
        <taxon>Pentapetalae</taxon>
        <taxon>Caryophyllales</taxon>
        <taxon>Nepenthaceae</taxon>
        <taxon>Nepenthes</taxon>
    </lineage>
</organism>
<evidence type="ECO:0000313" key="5">
    <source>
        <dbReference type="Proteomes" id="UP001279734"/>
    </source>
</evidence>
<protein>
    <recommendedName>
        <fullName evidence="2">catalase</fullName>
        <ecNumber evidence="2">1.11.1.6</ecNumber>
    </recommendedName>
</protein>
<comment type="caution">
    <text evidence="4">The sequence shown here is derived from an EMBL/GenBank/DDBJ whole genome shotgun (WGS) entry which is preliminary data.</text>
</comment>
<dbReference type="InterPro" id="IPR018028">
    <property type="entry name" value="Catalase"/>
</dbReference>
<dbReference type="AlphaFoldDB" id="A0AAD3TJX9"/>
<dbReference type="EMBL" id="BSYO01000039">
    <property type="protein sequence ID" value="GMH30847.1"/>
    <property type="molecule type" value="Genomic_DNA"/>
</dbReference>
<dbReference type="GO" id="GO:0042542">
    <property type="term" value="P:response to hydrogen peroxide"/>
    <property type="evidence" value="ECO:0007669"/>
    <property type="project" value="TreeGrafter"/>
</dbReference>
<evidence type="ECO:0000256" key="1">
    <source>
        <dbReference type="ARBA" id="ARBA00001971"/>
    </source>
</evidence>
<sequence length="424" mass="48436">MHDISSLTYFNSLRPPGFSKPVSDRFSTVLHERGHLEIIQDPRGIAVQLSTNEGTCQLVGNNFPMFFICNSIRFLDTVYSFVPKSQNHIQDNWRIIDFPSLHPDSFHMFKLLFYDVGCPQDYKYMEDNRSCWICQYILTAGLEGSAVPSDSIIIVLLEEMGTNVWCKGSFQRGIYTVEMDVMKGKMHSLLKSPGQLSELSTILKVFNDFLFVKPDGQHHLPELTNLAKLSFNAKAAVKEKHCLLAYKERAVYRGANIGILQRKLQWEGNVGEKTLMVLDDMWSHSVVDQLSFKSMPGCQALMVSRVTFPTIFNLSYERKLLKNIEAMASFWYLTSRWKPVPTPANDTVFAILIESSGQQLCSLMEIAWPGDLYSSYLDMYATRHGALRALALYWSNEGNINLRKHVLVPQRERALLTEWEGTTD</sequence>
<dbReference type="PANTHER" id="PTHR11465">
    <property type="entry name" value="CATALASE"/>
    <property type="match status" value="1"/>
</dbReference>
<reference evidence="4" key="1">
    <citation type="submission" date="2023-05" db="EMBL/GenBank/DDBJ databases">
        <title>Nepenthes gracilis genome sequencing.</title>
        <authorList>
            <person name="Fukushima K."/>
        </authorList>
    </citation>
    <scope>NUCLEOTIDE SEQUENCE</scope>
    <source>
        <strain evidence="4">SING2019-196</strain>
    </source>
</reference>
<keyword evidence="5" id="KW-1185">Reference proteome</keyword>
<dbReference type="GO" id="GO:0004096">
    <property type="term" value="F:catalase activity"/>
    <property type="evidence" value="ECO:0007669"/>
    <property type="project" value="UniProtKB-EC"/>
</dbReference>
<evidence type="ECO:0000313" key="4">
    <source>
        <dbReference type="EMBL" id="GMH30847.1"/>
    </source>
</evidence>
<dbReference type="Proteomes" id="UP001279734">
    <property type="component" value="Unassembled WGS sequence"/>
</dbReference>
<dbReference type="InterPro" id="IPR020835">
    <property type="entry name" value="Catalase_sf"/>
</dbReference>
<dbReference type="Pfam" id="PF00199">
    <property type="entry name" value="Catalase"/>
    <property type="match status" value="1"/>
</dbReference>
<dbReference type="PRINTS" id="PR00067">
    <property type="entry name" value="CATALASE"/>
</dbReference>